<evidence type="ECO:0000313" key="9">
    <source>
        <dbReference type="Proteomes" id="UP000182178"/>
    </source>
</evidence>
<evidence type="ECO:0000256" key="2">
    <source>
        <dbReference type="ARBA" id="ARBA00022801"/>
    </source>
</evidence>
<feature type="domain" description="Helicase ATP-binding" evidence="6">
    <location>
        <begin position="110"/>
        <end position="271"/>
    </location>
</feature>
<keyword evidence="3 8" id="KW-0347">Helicase</keyword>
<comment type="caution">
    <text evidence="8">The sequence shown here is derived from an EMBL/GenBank/DDBJ whole genome shotgun (WGS) entry which is preliminary data.</text>
</comment>
<dbReference type="PROSITE" id="PS51194">
    <property type="entry name" value="HELICASE_CTER"/>
    <property type="match status" value="1"/>
</dbReference>
<dbReference type="CDD" id="cd17921">
    <property type="entry name" value="DEXHc_Ski2"/>
    <property type="match status" value="1"/>
</dbReference>
<dbReference type="InterPro" id="IPR011545">
    <property type="entry name" value="DEAD/DEAH_box_helicase_dom"/>
</dbReference>
<dbReference type="InterPro" id="IPR050474">
    <property type="entry name" value="Hel308_SKI2-like"/>
</dbReference>
<accession>A0ABM9UF39</accession>
<evidence type="ECO:0000256" key="4">
    <source>
        <dbReference type="ARBA" id="ARBA00022840"/>
    </source>
</evidence>
<keyword evidence="9" id="KW-1185">Reference proteome</keyword>
<dbReference type="Pfam" id="PF00270">
    <property type="entry name" value="DEAD"/>
    <property type="match status" value="1"/>
</dbReference>
<feature type="region of interest" description="Disordered" evidence="5">
    <location>
        <begin position="691"/>
        <end position="716"/>
    </location>
</feature>
<dbReference type="InterPro" id="IPR014001">
    <property type="entry name" value="Helicase_ATP-bd"/>
</dbReference>
<gene>
    <name evidence="8" type="ORF">Ga0061061_1311</name>
</gene>
<keyword evidence="4" id="KW-0067">ATP-binding</keyword>
<evidence type="ECO:0000313" key="8">
    <source>
        <dbReference type="EMBL" id="CUA91256.1"/>
    </source>
</evidence>
<feature type="domain" description="Helicase C-terminal" evidence="7">
    <location>
        <begin position="345"/>
        <end position="545"/>
    </location>
</feature>
<feature type="non-terminal residue" evidence="8">
    <location>
        <position position="716"/>
    </location>
</feature>
<protein>
    <submittedName>
        <fullName evidence="8">DEAD/DEAH box helicase</fullName>
    </submittedName>
</protein>
<dbReference type="EMBL" id="CYHC01000031">
    <property type="protein sequence ID" value="CUA91256.1"/>
    <property type="molecule type" value="Genomic_DNA"/>
</dbReference>
<name>A0ABM9UF39_9HYPH</name>
<dbReference type="InterPro" id="IPR001650">
    <property type="entry name" value="Helicase_C-like"/>
</dbReference>
<dbReference type="PANTHER" id="PTHR47961:SF10">
    <property type="entry name" value="ATP-DEPENDENT DNA HELICASE HEL308"/>
    <property type="match status" value="1"/>
</dbReference>
<evidence type="ECO:0000259" key="6">
    <source>
        <dbReference type="PROSITE" id="PS51192"/>
    </source>
</evidence>
<evidence type="ECO:0000256" key="3">
    <source>
        <dbReference type="ARBA" id="ARBA00022806"/>
    </source>
</evidence>
<dbReference type="GO" id="GO:0004386">
    <property type="term" value="F:helicase activity"/>
    <property type="evidence" value="ECO:0007669"/>
    <property type="project" value="UniProtKB-KW"/>
</dbReference>
<dbReference type="PANTHER" id="PTHR47961">
    <property type="entry name" value="DNA POLYMERASE THETA, PUTATIVE (AFU_ORTHOLOGUE AFUA_1G05260)-RELATED"/>
    <property type="match status" value="1"/>
</dbReference>
<dbReference type="Proteomes" id="UP000182178">
    <property type="component" value="Unassembled WGS sequence"/>
</dbReference>
<dbReference type="PROSITE" id="PS51192">
    <property type="entry name" value="HELICASE_ATP_BIND_1"/>
    <property type="match status" value="1"/>
</dbReference>
<keyword evidence="1" id="KW-0547">Nucleotide-binding</keyword>
<dbReference type="SMART" id="SM00487">
    <property type="entry name" value="DEXDc"/>
    <property type="match status" value="1"/>
</dbReference>
<organism evidence="8 9">
    <name type="scientific">Chelatococcus sambhunathii</name>
    <dbReference type="NCBI Taxonomy" id="363953"/>
    <lineage>
        <taxon>Bacteria</taxon>
        <taxon>Pseudomonadati</taxon>
        <taxon>Pseudomonadota</taxon>
        <taxon>Alphaproteobacteria</taxon>
        <taxon>Hyphomicrobiales</taxon>
        <taxon>Chelatococcaceae</taxon>
        <taxon>Chelatococcus</taxon>
    </lineage>
</organism>
<sequence>MTTTVHRAFAIFDFALATGSAALQEEALALLRRALRVAGDSGAVSLWWIIRVALNLIDDLWAHSLHRILPSEGPQGATEYGELRELFLASLYARDIAEIELWPSQLEAARRATELDDDLVVALPTSAGKTRVAEVCALMSLSAGKRILIVTPLRALSAQTERSFRRTFAPLGFSVSSLYGASGMMPGDEDALRTRQIVIATPEKLDFALRNDPDLIDDVGLIVLDEGHLIGPSERELRYEVLVQRLLRRDDAGERRIVCLSAILPDGEQLDDLTAWMRSNADGAPVKSEWRPTRQRFGTLAWTGQGARLTFDLDDDGPFIQQFVEQQPPIRPRRTPFPRDNAELTLAAAWRFADEGKRTLVFCTQRDHVESYAEKIVDLSRRGFLPPLLANAPAIERAKAIGTEWLGEDHPAVMCLNVGVAIHHARLPNPFLREVERLLNEGILTVTIASPTLAQGLNLNAAVLLVPSLYRAGVALSGEEFANVAGRAGRAFVDLEGLVVHIMYEPVRWRRQAWRDLVNSSRARSLESGLIQIVAEILRRLARGGILNRADAFEYLANNRQAWDVHVDEEGDEPLELLLEKLDNTILCLIEALDANADDLPALIDEALNGSLWARQIARRVEGARERQLALLQARSRRIWASTTAQQRRSHFAMGVGLEAGLKLDSMADDLAAHLDRADLAALPGDLTPSFHPAATRDRPLLSPSSATLSTGREAA</sequence>
<dbReference type="InterPro" id="IPR027417">
    <property type="entry name" value="P-loop_NTPase"/>
</dbReference>
<reference evidence="8 9" key="1">
    <citation type="submission" date="2015-08" db="EMBL/GenBank/DDBJ databases">
        <authorList>
            <person name="Varghese N."/>
        </authorList>
    </citation>
    <scope>NUCLEOTIDE SEQUENCE [LARGE SCALE GENOMIC DNA]</scope>
    <source>
        <strain evidence="8 9">DSM 18167</strain>
    </source>
</reference>
<dbReference type="RefSeq" id="WP_245280653.1">
    <property type="nucleotide sequence ID" value="NZ_CYHC01000031.1"/>
</dbReference>
<evidence type="ECO:0000256" key="5">
    <source>
        <dbReference type="SAM" id="MobiDB-lite"/>
    </source>
</evidence>
<proteinExistence type="predicted"/>
<evidence type="ECO:0000259" key="7">
    <source>
        <dbReference type="PROSITE" id="PS51194"/>
    </source>
</evidence>
<dbReference type="Gene3D" id="3.40.50.300">
    <property type="entry name" value="P-loop containing nucleotide triphosphate hydrolases"/>
    <property type="match status" value="2"/>
</dbReference>
<evidence type="ECO:0000256" key="1">
    <source>
        <dbReference type="ARBA" id="ARBA00022741"/>
    </source>
</evidence>
<keyword evidence="2" id="KW-0378">Hydrolase</keyword>
<feature type="compositionally biased region" description="Low complexity" evidence="5">
    <location>
        <begin position="701"/>
        <end position="716"/>
    </location>
</feature>
<dbReference type="SUPFAM" id="SSF52540">
    <property type="entry name" value="P-loop containing nucleoside triphosphate hydrolases"/>
    <property type="match status" value="1"/>
</dbReference>